<reference evidence="9" key="1">
    <citation type="submission" date="2025-08" db="UniProtKB">
        <authorList>
            <consortium name="RefSeq"/>
        </authorList>
    </citation>
    <scope>IDENTIFICATION</scope>
    <source>
        <tissue evidence="9">Whole organism</tissue>
    </source>
</reference>
<feature type="compositionally biased region" description="Low complexity" evidence="6">
    <location>
        <begin position="543"/>
        <end position="557"/>
    </location>
</feature>
<name>A0A8B7NVC2_HYAAZ</name>
<dbReference type="OrthoDB" id="9994280at2759"/>
<dbReference type="Pfam" id="PF10177">
    <property type="entry name" value="DUF2371"/>
    <property type="match status" value="1"/>
</dbReference>
<evidence type="ECO:0000256" key="7">
    <source>
        <dbReference type="SAM" id="Phobius"/>
    </source>
</evidence>
<dbReference type="KEGG" id="hazt:108674295"/>
<keyword evidence="8" id="KW-1185">Reference proteome</keyword>
<dbReference type="AlphaFoldDB" id="A0A8B7NVC2"/>
<dbReference type="PANTHER" id="PTHR31815">
    <property type="entry name" value="AGAP005329-PA"/>
    <property type="match status" value="1"/>
</dbReference>
<feature type="compositionally biased region" description="Basic residues" evidence="6">
    <location>
        <begin position="519"/>
        <end position="538"/>
    </location>
</feature>
<gene>
    <name evidence="9" type="primary">LOC108674295</name>
</gene>
<dbReference type="RefSeq" id="XP_018017719.2">
    <property type="nucleotide sequence ID" value="XM_018162230.2"/>
</dbReference>
<proteinExistence type="inferred from homology"/>
<dbReference type="Proteomes" id="UP000694843">
    <property type="component" value="Unplaced"/>
</dbReference>
<evidence type="ECO:0000256" key="5">
    <source>
        <dbReference type="ARBA" id="ARBA00023136"/>
    </source>
</evidence>
<evidence type="ECO:0000256" key="3">
    <source>
        <dbReference type="ARBA" id="ARBA00022692"/>
    </source>
</evidence>
<keyword evidence="4 7" id="KW-1133">Transmembrane helix</keyword>
<feature type="region of interest" description="Disordered" evidence="6">
    <location>
        <begin position="427"/>
        <end position="602"/>
    </location>
</feature>
<evidence type="ECO:0000256" key="2">
    <source>
        <dbReference type="ARBA" id="ARBA00005308"/>
    </source>
</evidence>
<evidence type="ECO:0000313" key="8">
    <source>
        <dbReference type="Proteomes" id="UP000694843"/>
    </source>
</evidence>
<feature type="compositionally biased region" description="Basic residues" evidence="6">
    <location>
        <begin position="500"/>
        <end position="509"/>
    </location>
</feature>
<dbReference type="GeneID" id="108674295"/>
<feature type="compositionally biased region" description="Polar residues" evidence="6">
    <location>
        <begin position="443"/>
        <end position="456"/>
    </location>
</feature>
<sequence>PSAECGASGSFFPRRSQARREWSLQAVKGKVTTSCLWNACKALTLGTLLILIGAAMATIGYYAEEEELRRLAAKPGSSEPIVEPTSGTYVPLPPSFPDMHPHAPHLGVVASTNTSGSHRGGGYNPITKGGRPPPLQANHHAEDIASVDEGHIEKPEDIAPQQPPDEGGEVVPVYISSYIPYKDLGLNKLAYIGPIVMGFGGFVIVAACVMTFEARDSAAKIVPARFRKTFPEKPVEKDEDPGFRHSAAQTKWDPMAMHTADSYSSYNNKEFNRKAMTLAFIKFSKTFQKSVDSSAEYYDWKGVHHLIKCPSAPSLVPECLKEERRQAGIEAPRILRVCVPRPQSRRLSTNVLPRQTMSVDNPAIREVCTSALPSFAGERKCDEEMELGASATAVHQADSDSNLALDLHLPQCAVTLMVRDSSRSPIAKTHLDEEIPSIAESVPMTQSDSSRPSSYQAHFKVDKQTSTAENRELTSFGWSKETSGSRDAGFSSGGSFREPKRPHASRKVKRSETIDTASTHHRRHHNHHHHTSHHRHNSPHLQSSQRASSARSVAGRSPGDSLRHKLVSSRSETGRRHQLLRQSKFEASGSHEELKNQAPFNV</sequence>
<evidence type="ECO:0000256" key="1">
    <source>
        <dbReference type="ARBA" id="ARBA00004141"/>
    </source>
</evidence>
<keyword evidence="5 7" id="KW-0472">Membrane</keyword>
<keyword evidence="3 7" id="KW-0812">Transmembrane</keyword>
<dbReference type="InterPro" id="IPR018787">
    <property type="entry name" value="DUF2371_TMEM200"/>
</dbReference>
<evidence type="ECO:0000256" key="4">
    <source>
        <dbReference type="ARBA" id="ARBA00022989"/>
    </source>
</evidence>
<evidence type="ECO:0000256" key="6">
    <source>
        <dbReference type="SAM" id="MobiDB-lite"/>
    </source>
</evidence>
<comment type="subcellular location">
    <subcellularLocation>
        <location evidence="1">Membrane</location>
        <topology evidence="1">Multi-pass membrane protein</topology>
    </subcellularLocation>
</comment>
<dbReference type="GO" id="GO:0016020">
    <property type="term" value="C:membrane"/>
    <property type="evidence" value="ECO:0007669"/>
    <property type="project" value="UniProtKB-SubCell"/>
</dbReference>
<accession>A0A8B7NVC2</accession>
<evidence type="ECO:0000313" key="9">
    <source>
        <dbReference type="RefSeq" id="XP_018017719.2"/>
    </source>
</evidence>
<comment type="similarity">
    <text evidence="2">Belongs to the TMEM200 family.</text>
</comment>
<feature type="transmembrane region" description="Helical" evidence="7">
    <location>
        <begin position="189"/>
        <end position="212"/>
    </location>
</feature>
<protein>
    <submittedName>
        <fullName evidence="9">Uncharacterized protein LOC108674295</fullName>
    </submittedName>
</protein>
<dbReference type="PANTHER" id="PTHR31815:SF1">
    <property type="entry name" value="TRANSMEMBRANE PROTEIN 200C"/>
    <property type="match status" value="1"/>
</dbReference>
<feature type="transmembrane region" description="Helical" evidence="7">
    <location>
        <begin position="42"/>
        <end position="63"/>
    </location>
</feature>
<feature type="non-terminal residue" evidence="9">
    <location>
        <position position="1"/>
    </location>
</feature>
<organism evidence="8 9">
    <name type="scientific">Hyalella azteca</name>
    <name type="common">Amphipod</name>
    <dbReference type="NCBI Taxonomy" id="294128"/>
    <lineage>
        <taxon>Eukaryota</taxon>
        <taxon>Metazoa</taxon>
        <taxon>Ecdysozoa</taxon>
        <taxon>Arthropoda</taxon>
        <taxon>Crustacea</taxon>
        <taxon>Multicrustacea</taxon>
        <taxon>Malacostraca</taxon>
        <taxon>Eumalacostraca</taxon>
        <taxon>Peracarida</taxon>
        <taxon>Amphipoda</taxon>
        <taxon>Senticaudata</taxon>
        <taxon>Talitrida</taxon>
        <taxon>Talitroidea</taxon>
        <taxon>Hyalellidae</taxon>
        <taxon>Hyalella</taxon>
    </lineage>
</organism>